<comment type="caution">
    <text evidence="1">The sequence shown here is derived from an EMBL/GenBank/DDBJ whole genome shotgun (WGS) entry which is preliminary data.</text>
</comment>
<gene>
    <name evidence="1" type="ORF">C2S53_010622</name>
</gene>
<keyword evidence="2" id="KW-1185">Reference proteome</keyword>
<reference evidence="1 2" key="1">
    <citation type="journal article" date="2021" name="Nat. Commun.">
        <title>Incipient diploidization of the medicinal plant Perilla within 10,000 years.</title>
        <authorList>
            <person name="Zhang Y."/>
            <person name="Shen Q."/>
            <person name="Leng L."/>
            <person name="Zhang D."/>
            <person name="Chen S."/>
            <person name="Shi Y."/>
            <person name="Ning Z."/>
            <person name="Chen S."/>
        </authorList>
    </citation>
    <scope>NUCLEOTIDE SEQUENCE [LARGE SCALE GENOMIC DNA]</scope>
    <source>
        <strain evidence="2">cv. PC099</strain>
    </source>
</reference>
<dbReference type="Proteomes" id="UP001190926">
    <property type="component" value="Unassembled WGS sequence"/>
</dbReference>
<name>A0AAD4JAA6_PERFH</name>
<evidence type="ECO:0000313" key="1">
    <source>
        <dbReference type="EMBL" id="KAH6830084.1"/>
    </source>
</evidence>
<feature type="non-terminal residue" evidence="1">
    <location>
        <position position="15"/>
    </location>
</feature>
<accession>A0AAD4JAA6</accession>
<protein>
    <submittedName>
        <fullName evidence="1">Uncharacterized protein</fullName>
    </submittedName>
</protein>
<dbReference type="EMBL" id="SDAM02000101">
    <property type="protein sequence ID" value="KAH6830084.1"/>
    <property type="molecule type" value="Genomic_DNA"/>
</dbReference>
<evidence type="ECO:0000313" key="2">
    <source>
        <dbReference type="Proteomes" id="UP001190926"/>
    </source>
</evidence>
<sequence length="15" mass="1638">MDSFTKVFFAEAASS</sequence>
<organism evidence="1 2">
    <name type="scientific">Perilla frutescens var. hirtella</name>
    <name type="common">Perilla citriodora</name>
    <name type="synonym">Perilla setoyensis</name>
    <dbReference type="NCBI Taxonomy" id="608512"/>
    <lineage>
        <taxon>Eukaryota</taxon>
        <taxon>Viridiplantae</taxon>
        <taxon>Streptophyta</taxon>
        <taxon>Embryophyta</taxon>
        <taxon>Tracheophyta</taxon>
        <taxon>Spermatophyta</taxon>
        <taxon>Magnoliopsida</taxon>
        <taxon>eudicotyledons</taxon>
        <taxon>Gunneridae</taxon>
        <taxon>Pentapetalae</taxon>
        <taxon>asterids</taxon>
        <taxon>lamiids</taxon>
        <taxon>Lamiales</taxon>
        <taxon>Lamiaceae</taxon>
        <taxon>Nepetoideae</taxon>
        <taxon>Elsholtzieae</taxon>
        <taxon>Perilla</taxon>
    </lineage>
</organism>
<proteinExistence type="predicted"/>